<dbReference type="UniPathway" id="UPA00885"/>
<dbReference type="Gene3D" id="3.40.50.720">
    <property type="entry name" value="NAD(P)-binding Rossmann-like Domain"/>
    <property type="match status" value="1"/>
</dbReference>
<reference evidence="6" key="1">
    <citation type="submission" date="2021-01" db="EMBL/GenBank/DDBJ databases">
        <authorList>
            <person name="Corre E."/>
            <person name="Pelletier E."/>
            <person name="Niang G."/>
            <person name="Scheremetjew M."/>
            <person name="Finn R."/>
            <person name="Kale V."/>
            <person name="Holt S."/>
            <person name="Cochrane G."/>
            <person name="Meng A."/>
            <person name="Brown T."/>
            <person name="Cohen L."/>
        </authorList>
    </citation>
    <scope>NUCLEOTIDE SEQUENCE</scope>
    <source>
        <strain evidence="6">CCMP2058</strain>
    </source>
</reference>
<sequence length="525" mass="58782">MGKIKLCAKLLQTEGLKLLEESKAEQGKSLMEFGENLSKLVEEGDGKLSGAELKALYEEQSHKNAIEAVAKTAGKYSKQFHSILPLLSRAGHEDFTFMDFEPSLANTAELVGKKVLCVGAGGLGCEILKNLALSGVKDITVIDLDTIDVSNLNRQFLFRRKDVGKPKAQVAAEFIEQRCKGVRVKWYKQKIQEFGDEFYKQFSIVIAGLDNVNARLFLNTKLYSLVKTDEDGDPQLDTIIPLVDGGTEGFKGQARFFLYPFTSCFECSAGDLQGGPKFDLCTIRTMPRIPEHCVAYALLIQWPLLEEFKDHKTYKLRKDTEKASGEKKAVNLDKDNTEHMTWLYERSKERAAKYKIEGVTYNLTMQYVKNIIPAIASTNALISAACSNEAIKYLTKVAPTLENYFFYSGQNGCYTRTFEYKKNPECFTCGVSKIHLEVHSTALLGDIKKQLDQKHKLECSAFVTRDGKAIYNAGAFFVATHGNLERTIEVLLPKKTNILTLFAKKPGSTKLKKISLTIVKADTKR</sequence>
<evidence type="ECO:0000313" key="6">
    <source>
        <dbReference type="EMBL" id="CAD8431346.1"/>
    </source>
</evidence>
<dbReference type="AlphaFoldDB" id="A0A7S0GL90"/>
<evidence type="ECO:0000259" key="5">
    <source>
        <dbReference type="Pfam" id="PF00899"/>
    </source>
</evidence>
<comment type="pathway">
    <text evidence="4">Protein modification; protein neddylation.</text>
</comment>
<dbReference type="EC" id="6.2.1.64" evidence="4"/>
<keyword evidence="2 4" id="KW-0833">Ubl conjugation pathway</keyword>
<dbReference type="InterPro" id="IPR023318">
    <property type="entry name" value="Ub_act_enz_dom_a_sf"/>
</dbReference>
<dbReference type="Gene3D" id="1.10.10.520">
    <property type="entry name" value="Ubiquitin activating enzymes (Uba3). Chain: B, domain 2"/>
    <property type="match status" value="1"/>
</dbReference>
<dbReference type="InterPro" id="IPR000594">
    <property type="entry name" value="ThiF_NAD_FAD-bd"/>
</dbReference>
<dbReference type="GO" id="GO:0005634">
    <property type="term" value="C:nucleus"/>
    <property type="evidence" value="ECO:0007669"/>
    <property type="project" value="TreeGrafter"/>
</dbReference>
<proteinExistence type="inferred from homology"/>
<comment type="similarity">
    <text evidence="4">Belongs to the ubiquitin-activating E1 family. UBA3 subfamily.</text>
</comment>
<comment type="function">
    <text evidence="4">Catalytic subunit of the dimeric E1 enzyme, which activates NEDD8.</text>
</comment>
<dbReference type="GO" id="GO:0005737">
    <property type="term" value="C:cytoplasm"/>
    <property type="evidence" value="ECO:0007669"/>
    <property type="project" value="TreeGrafter"/>
</dbReference>
<dbReference type="PANTHER" id="PTHR10953">
    <property type="entry name" value="UBIQUITIN-ACTIVATING ENZYME E1"/>
    <property type="match status" value="1"/>
</dbReference>
<keyword evidence="3 4" id="KW-0067">ATP-binding</keyword>
<dbReference type="PANTHER" id="PTHR10953:SF6">
    <property type="entry name" value="NEDD8-ACTIVATING ENZYME E1 CATALYTIC SUBUNIT"/>
    <property type="match status" value="1"/>
</dbReference>
<evidence type="ECO:0000256" key="4">
    <source>
        <dbReference type="RuleBase" id="RU368009"/>
    </source>
</evidence>
<dbReference type="SUPFAM" id="SSF69572">
    <property type="entry name" value="Activating enzymes of the ubiquitin-like proteins"/>
    <property type="match status" value="1"/>
</dbReference>
<evidence type="ECO:0000256" key="2">
    <source>
        <dbReference type="ARBA" id="ARBA00022786"/>
    </source>
</evidence>
<dbReference type="InterPro" id="IPR035985">
    <property type="entry name" value="Ubiquitin-activating_enz"/>
</dbReference>
<dbReference type="InterPro" id="IPR045886">
    <property type="entry name" value="ThiF/MoeB/HesA"/>
</dbReference>
<keyword evidence="4" id="KW-0436">Ligase</keyword>
<gene>
    <name evidence="6" type="ORF">LAMO00422_LOCUS1639</name>
</gene>
<evidence type="ECO:0000256" key="1">
    <source>
        <dbReference type="ARBA" id="ARBA00022741"/>
    </source>
</evidence>
<dbReference type="EMBL" id="HBEM01002265">
    <property type="protein sequence ID" value="CAD8431346.1"/>
    <property type="molecule type" value="Transcribed_RNA"/>
</dbReference>
<dbReference type="GO" id="GO:0005524">
    <property type="term" value="F:ATP binding"/>
    <property type="evidence" value="ECO:0007669"/>
    <property type="project" value="UniProtKB-UniRule"/>
</dbReference>
<protein>
    <recommendedName>
        <fullName evidence="4">NEDD8-activating enzyme E1 catalytic subunit</fullName>
        <ecNumber evidence="4">6.2.1.64</ecNumber>
    </recommendedName>
</protein>
<name>A0A7S0GL90_9EUKA</name>
<comment type="catalytic activity">
    <reaction evidence="4">
        <text>ATP + [NEDD8 protein] + [E1 NEDD8-activating enzyme]-L-cysteine = AMP + diphosphate + [E1 NEDD8-activating enzyme]-S-[NEDD8 protein]-yl-L-cysteine.</text>
        <dbReference type="EC" id="6.2.1.64"/>
    </reaction>
</comment>
<feature type="domain" description="THIF-type NAD/FAD binding fold" evidence="5">
    <location>
        <begin position="107"/>
        <end position="426"/>
    </location>
</feature>
<evidence type="ECO:0000256" key="3">
    <source>
        <dbReference type="ARBA" id="ARBA00022840"/>
    </source>
</evidence>
<dbReference type="GO" id="GO:0019781">
    <property type="term" value="F:NEDD8 activating enzyme activity"/>
    <property type="evidence" value="ECO:0007669"/>
    <property type="project" value="UniProtKB-UniRule"/>
</dbReference>
<organism evidence="6">
    <name type="scientific">Amorphochlora amoebiformis</name>
    <dbReference type="NCBI Taxonomy" id="1561963"/>
    <lineage>
        <taxon>Eukaryota</taxon>
        <taxon>Sar</taxon>
        <taxon>Rhizaria</taxon>
        <taxon>Cercozoa</taxon>
        <taxon>Chlorarachniophyceae</taxon>
        <taxon>Amorphochlora</taxon>
    </lineage>
</organism>
<keyword evidence="1 4" id="KW-0547">Nucleotide-binding</keyword>
<dbReference type="GO" id="GO:0045116">
    <property type="term" value="P:protein neddylation"/>
    <property type="evidence" value="ECO:0007669"/>
    <property type="project" value="UniProtKB-UniRule"/>
</dbReference>
<accession>A0A7S0GL90</accession>
<dbReference type="Pfam" id="PF00899">
    <property type="entry name" value="ThiF"/>
    <property type="match status" value="1"/>
</dbReference>